<dbReference type="SUPFAM" id="SSF51215">
    <property type="entry name" value="Regulatory protein AraC"/>
    <property type="match status" value="1"/>
</dbReference>
<comment type="caution">
    <text evidence="5">The sequence shown here is derived from an EMBL/GenBank/DDBJ whole genome shotgun (WGS) entry which is preliminary data.</text>
</comment>
<keyword evidence="3" id="KW-0804">Transcription</keyword>
<evidence type="ECO:0000256" key="1">
    <source>
        <dbReference type="ARBA" id="ARBA00023015"/>
    </source>
</evidence>
<dbReference type="PROSITE" id="PS01124">
    <property type="entry name" value="HTH_ARAC_FAMILY_2"/>
    <property type="match status" value="1"/>
</dbReference>
<dbReference type="EMBL" id="QSGO01000002">
    <property type="protein sequence ID" value="RHB37562.1"/>
    <property type="molecule type" value="Genomic_DNA"/>
</dbReference>
<dbReference type="AlphaFoldDB" id="A0A413VVH0"/>
<dbReference type="InterPro" id="IPR037923">
    <property type="entry name" value="HTH-like"/>
</dbReference>
<evidence type="ECO:0000313" key="5">
    <source>
        <dbReference type="EMBL" id="RHB37562.1"/>
    </source>
</evidence>
<dbReference type="InterPro" id="IPR018060">
    <property type="entry name" value="HTH_AraC"/>
</dbReference>
<dbReference type="Pfam" id="PF12833">
    <property type="entry name" value="HTH_18"/>
    <property type="match status" value="1"/>
</dbReference>
<name>A0A413VVH0_9BACE</name>
<dbReference type="Gene3D" id="1.10.10.60">
    <property type="entry name" value="Homeodomain-like"/>
    <property type="match status" value="1"/>
</dbReference>
<dbReference type="InterPro" id="IPR009057">
    <property type="entry name" value="Homeodomain-like_sf"/>
</dbReference>
<evidence type="ECO:0000259" key="4">
    <source>
        <dbReference type="PROSITE" id="PS01124"/>
    </source>
</evidence>
<dbReference type="Proteomes" id="UP000284379">
    <property type="component" value="Unassembled WGS sequence"/>
</dbReference>
<dbReference type="PANTHER" id="PTHR43280">
    <property type="entry name" value="ARAC-FAMILY TRANSCRIPTIONAL REGULATOR"/>
    <property type="match status" value="1"/>
</dbReference>
<feature type="domain" description="HTH araC/xylS-type" evidence="4">
    <location>
        <begin position="190"/>
        <end position="288"/>
    </location>
</feature>
<dbReference type="GO" id="GO:0043565">
    <property type="term" value="F:sequence-specific DNA binding"/>
    <property type="evidence" value="ECO:0007669"/>
    <property type="project" value="InterPro"/>
</dbReference>
<proteinExistence type="predicted"/>
<dbReference type="GeneID" id="69500720"/>
<evidence type="ECO:0000313" key="6">
    <source>
        <dbReference type="Proteomes" id="UP000284379"/>
    </source>
</evidence>
<evidence type="ECO:0000256" key="2">
    <source>
        <dbReference type="ARBA" id="ARBA00023125"/>
    </source>
</evidence>
<gene>
    <name evidence="5" type="ORF">DW888_03020</name>
</gene>
<dbReference type="RefSeq" id="WP_007484037.1">
    <property type="nucleotide sequence ID" value="NZ_CABJFV010000002.1"/>
</dbReference>
<dbReference type="GO" id="GO:0003700">
    <property type="term" value="F:DNA-binding transcription factor activity"/>
    <property type="evidence" value="ECO:0007669"/>
    <property type="project" value="InterPro"/>
</dbReference>
<protein>
    <submittedName>
        <fullName evidence="5">AraC family transcriptional regulator</fullName>
    </submittedName>
</protein>
<keyword evidence="1" id="KW-0805">Transcription regulation</keyword>
<evidence type="ECO:0000256" key="3">
    <source>
        <dbReference type="ARBA" id="ARBA00023163"/>
    </source>
</evidence>
<reference evidence="5 6" key="1">
    <citation type="submission" date="2018-08" db="EMBL/GenBank/DDBJ databases">
        <title>A genome reference for cultivated species of the human gut microbiota.</title>
        <authorList>
            <person name="Zou Y."/>
            <person name="Xue W."/>
            <person name="Luo G."/>
        </authorList>
    </citation>
    <scope>NUCLEOTIDE SEQUENCE [LARGE SCALE GENOMIC DNA]</scope>
    <source>
        <strain evidence="5 6">AM40-30BH</strain>
    </source>
</reference>
<accession>A0A413VVH0</accession>
<dbReference type="InterPro" id="IPR003313">
    <property type="entry name" value="AraC-bd"/>
</dbReference>
<sequence>MANNKIKKEILEINAFGEEFRICRNLKYLPLTAYPSYIQTGLIVFCLKGSARINIHDNEHLLSENQLAVFFPGQLISCRDISDDFLTLTLSLSSTFYDDILSGMRRFSPHFFVYMRSHFWFPLNEREVAGFCGYFNLISDRVKREQVAYRREALIHLLRFFYLDLYNTYLDSSLLMGGTKPDARKEELANQFFKLIMLYYKENREVAFYADKLCITSKYLSAVIKEVSGKTAKDWIIEYMVLEIKALLKNSTLNIQQIATKTNFANQSSLGRFFRKHTGMSLLEYRMQK</sequence>
<keyword evidence="2" id="KW-0238">DNA-binding</keyword>
<dbReference type="Pfam" id="PF02311">
    <property type="entry name" value="AraC_binding"/>
    <property type="match status" value="1"/>
</dbReference>
<dbReference type="SUPFAM" id="SSF46689">
    <property type="entry name" value="Homeodomain-like"/>
    <property type="match status" value="1"/>
</dbReference>
<dbReference type="SMART" id="SM00342">
    <property type="entry name" value="HTH_ARAC"/>
    <property type="match status" value="1"/>
</dbReference>
<organism evidence="5 6">
    <name type="scientific">Bacteroides nordii</name>
    <dbReference type="NCBI Taxonomy" id="291645"/>
    <lineage>
        <taxon>Bacteria</taxon>
        <taxon>Pseudomonadati</taxon>
        <taxon>Bacteroidota</taxon>
        <taxon>Bacteroidia</taxon>
        <taxon>Bacteroidales</taxon>
        <taxon>Bacteroidaceae</taxon>
        <taxon>Bacteroides</taxon>
    </lineage>
</organism>
<dbReference type="PANTHER" id="PTHR43280:SF32">
    <property type="entry name" value="TRANSCRIPTIONAL REGULATORY PROTEIN"/>
    <property type="match status" value="1"/>
</dbReference>